<dbReference type="PROSITE" id="PS00138">
    <property type="entry name" value="SUBTILASE_SER"/>
    <property type="match status" value="1"/>
</dbReference>
<keyword evidence="3" id="KW-0732">Signal</keyword>
<dbReference type="SUPFAM" id="SSF52743">
    <property type="entry name" value="Subtilisin-like"/>
    <property type="match status" value="1"/>
</dbReference>
<dbReference type="STRING" id="6216.A0A158QEF8"/>
<dbReference type="InterPro" id="IPR036852">
    <property type="entry name" value="Peptidase_S8/S53_dom_sf"/>
</dbReference>
<evidence type="ECO:0000313" key="12">
    <source>
        <dbReference type="EMBL" id="VDL59655.1"/>
    </source>
</evidence>
<keyword evidence="10" id="KW-0812">Transmembrane</keyword>
<keyword evidence="5" id="KW-0720">Serine protease</keyword>
<reference evidence="12 13" key="2">
    <citation type="submission" date="2018-11" db="EMBL/GenBank/DDBJ databases">
        <authorList>
            <consortium name="Pathogen Informatics"/>
        </authorList>
    </citation>
    <scope>NUCLEOTIDE SEQUENCE [LARGE SCALE GENOMIC DNA]</scope>
</reference>
<evidence type="ECO:0000256" key="6">
    <source>
        <dbReference type="ARBA" id="ARBA00023145"/>
    </source>
</evidence>
<evidence type="ECO:0000256" key="10">
    <source>
        <dbReference type="SAM" id="Phobius"/>
    </source>
</evidence>
<evidence type="ECO:0000313" key="14">
    <source>
        <dbReference type="WBParaSite" id="HDID_0000733901-mRNA-1"/>
    </source>
</evidence>
<dbReference type="Gene3D" id="3.40.50.200">
    <property type="entry name" value="Peptidase S8/S53 domain"/>
    <property type="match status" value="1"/>
</dbReference>
<keyword evidence="6" id="KW-0865">Zymogen</keyword>
<dbReference type="AlphaFoldDB" id="A0A158QEF8"/>
<dbReference type="GO" id="GO:0016486">
    <property type="term" value="P:peptide hormone processing"/>
    <property type="evidence" value="ECO:0007669"/>
    <property type="project" value="TreeGrafter"/>
</dbReference>
<dbReference type="OrthoDB" id="300641at2759"/>
<dbReference type="PROSITE" id="PS51892">
    <property type="entry name" value="SUBTILASE"/>
    <property type="match status" value="1"/>
</dbReference>
<evidence type="ECO:0000256" key="7">
    <source>
        <dbReference type="ARBA" id="ARBA00023180"/>
    </source>
</evidence>
<evidence type="ECO:0000256" key="5">
    <source>
        <dbReference type="ARBA" id="ARBA00022825"/>
    </source>
</evidence>
<evidence type="ECO:0000256" key="2">
    <source>
        <dbReference type="ARBA" id="ARBA00022685"/>
    </source>
</evidence>
<dbReference type="Gene3D" id="2.60.120.260">
    <property type="entry name" value="Galactose-binding domain-like"/>
    <property type="match status" value="1"/>
</dbReference>
<evidence type="ECO:0000256" key="3">
    <source>
        <dbReference type="ARBA" id="ARBA00022729"/>
    </source>
</evidence>
<keyword evidence="2" id="KW-0165">Cleavage on pair of basic residues</keyword>
<feature type="compositionally biased region" description="Low complexity" evidence="9">
    <location>
        <begin position="239"/>
        <end position="253"/>
    </location>
</feature>
<name>A0A158QEF8_HYMDI</name>
<comment type="similarity">
    <text evidence="8">Belongs to the peptidase S8 family.</text>
</comment>
<accession>A0A158QEF8</accession>
<keyword evidence="1" id="KW-0645">Protease</keyword>
<feature type="region of interest" description="Disordered" evidence="9">
    <location>
        <begin position="235"/>
        <end position="285"/>
    </location>
</feature>
<dbReference type="WBParaSite" id="HDID_0000733901-mRNA-1">
    <property type="protein sequence ID" value="HDID_0000733901-mRNA-1"/>
    <property type="gene ID" value="HDID_0000733901"/>
</dbReference>
<dbReference type="InterPro" id="IPR023828">
    <property type="entry name" value="Peptidase_S8_Ser-AS"/>
</dbReference>
<feature type="transmembrane region" description="Helical" evidence="10">
    <location>
        <begin position="428"/>
        <end position="447"/>
    </location>
</feature>
<evidence type="ECO:0000256" key="4">
    <source>
        <dbReference type="ARBA" id="ARBA00022801"/>
    </source>
</evidence>
<evidence type="ECO:0000256" key="1">
    <source>
        <dbReference type="ARBA" id="ARBA00022670"/>
    </source>
</evidence>
<comment type="caution">
    <text evidence="8">Lacks conserved residue(s) required for the propagation of feature annotation.</text>
</comment>
<dbReference type="GO" id="GO:0005802">
    <property type="term" value="C:trans-Golgi network"/>
    <property type="evidence" value="ECO:0007669"/>
    <property type="project" value="TreeGrafter"/>
</dbReference>
<dbReference type="EMBL" id="UYSG01010926">
    <property type="protein sequence ID" value="VDL59655.1"/>
    <property type="molecule type" value="Genomic_DNA"/>
</dbReference>
<dbReference type="GO" id="GO:0000139">
    <property type="term" value="C:Golgi membrane"/>
    <property type="evidence" value="ECO:0007669"/>
    <property type="project" value="TreeGrafter"/>
</dbReference>
<dbReference type="Proteomes" id="UP000274504">
    <property type="component" value="Unassembled WGS sequence"/>
</dbReference>
<dbReference type="SUPFAM" id="SSF49785">
    <property type="entry name" value="Galactose-binding domain-like"/>
    <property type="match status" value="1"/>
</dbReference>
<evidence type="ECO:0000313" key="13">
    <source>
        <dbReference type="Proteomes" id="UP000274504"/>
    </source>
</evidence>
<dbReference type="InterPro" id="IPR002884">
    <property type="entry name" value="P_dom"/>
</dbReference>
<keyword evidence="7" id="KW-0325">Glycoprotein</keyword>
<dbReference type="PANTHER" id="PTHR42884:SF3">
    <property type="entry name" value="FURIN-LIKE PROTEASE 1, ISOFORMS 1_1-X_2"/>
    <property type="match status" value="1"/>
</dbReference>
<dbReference type="InterPro" id="IPR000209">
    <property type="entry name" value="Peptidase_S8/S53_dom"/>
</dbReference>
<feature type="compositionally biased region" description="Low complexity" evidence="9">
    <location>
        <begin position="274"/>
        <end position="285"/>
    </location>
</feature>
<feature type="compositionally biased region" description="Basic and acidic residues" evidence="9">
    <location>
        <begin position="254"/>
        <end position="270"/>
    </location>
</feature>
<keyword evidence="4" id="KW-0378">Hydrolase</keyword>
<evidence type="ECO:0000256" key="9">
    <source>
        <dbReference type="SAM" id="MobiDB-lite"/>
    </source>
</evidence>
<dbReference type="PANTHER" id="PTHR42884">
    <property type="entry name" value="PROPROTEIN CONVERTASE SUBTILISIN/KEXIN-RELATED"/>
    <property type="match status" value="1"/>
</dbReference>
<dbReference type="GO" id="GO:0004252">
    <property type="term" value="F:serine-type endopeptidase activity"/>
    <property type="evidence" value="ECO:0007669"/>
    <property type="project" value="InterPro"/>
</dbReference>
<evidence type="ECO:0000256" key="8">
    <source>
        <dbReference type="PROSITE-ProRule" id="PRU01240"/>
    </source>
</evidence>
<dbReference type="Pfam" id="PF01483">
    <property type="entry name" value="P_proprotein"/>
    <property type="match status" value="1"/>
</dbReference>
<organism evidence="14">
    <name type="scientific">Hymenolepis diminuta</name>
    <name type="common">Rat tapeworm</name>
    <dbReference type="NCBI Taxonomy" id="6216"/>
    <lineage>
        <taxon>Eukaryota</taxon>
        <taxon>Metazoa</taxon>
        <taxon>Spiralia</taxon>
        <taxon>Lophotrochozoa</taxon>
        <taxon>Platyhelminthes</taxon>
        <taxon>Cestoda</taxon>
        <taxon>Eucestoda</taxon>
        <taxon>Cyclophyllidea</taxon>
        <taxon>Hymenolepididae</taxon>
        <taxon>Hymenolepis</taxon>
    </lineage>
</organism>
<reference evidence="14" key="1">
    <citation type="submission" date="2016-04" db="UniProtKB">
        <authorList>
            <consortium name="WormBaseParasite"/>
        </authorList>
    </citation>
    <scope>IDENTIFICATION</scope>
</reference>
<proteinExistence type="inferred from homology"/>
<keyword evidence="10" id="KW-1133">Transmembrane helix</keyword>
<sequence length="451" mass="49701">MEISKVTTDLNHTCTDSHSGTSASAPLAAGICALTLSANPRLTWRDLQYIVIHSARPDGLYTNDWRVNGVGRRVSHAFGYGLMDAAAMVDLALNWTIVPPQRICEVHAPLPRSPLKMRHHASEQLRVETDGCTGSGNGDRGVVYLEHVQAKVTLTSDCRGEVEIWLTSPMGTKSKLLSKRPFDLDVAGFHAWPFMSVHFWGEMANGTWTLTVHSGNAVVSLIGWSITLYGVSTKPPHHPSITKSATPTPSTPRSTRERHPLASMLEEHESSAVLSPPKSLQQQSSIGFNAKSPSASFSPEAYAVEIDGNLPLLPPSFQIPFDPNYLNIWSESIIDNDGNERWYDTDNNNHRAYQMLPNGVRNGVQQYQNPYPGGYGLERLNSPRKSITSGDENGGVGGWQRIELTRQSAVKSVKSSSGWWLKDEENRAAASVLATWSSIFAIFYTFVRLFV</sequence>
<feature type="domain" description="P/Homo B" evidence="11">
    <location>
        <begin position="98"/>
        <end position="234"/>
    </location>
</feature>
<gene>
    <name evidence="12" type="ORF">HDID_LOCUS7337</name>
</gene>
<dbReference type="PROSITE" id="PS51829">
    <property type="entry name" value="P_HOMO_B"/>
    <property type="match status" value="1"/>
</dbReference>
<dbReference type="InterPro" id="IPR008979">
    <property type="entry name" value="Galactose-bd-like_sf"/>
</dbReference>
<evidence type="ECO:0000259" key="11">
    <source>
        <dbReference type="PROSITE" id="PS51829"/>
    </source>
</evidence>
<dbReference type="Pfam" id="PF00082">
    <property type="entry name" value="Peptidase_S8"/>
    <property type="match status" value="1"/>
</dbReference>
<protein>
    <submittedName>
        <fullName evidence="14">P/Homo B domain-containing protein</fullName>
    </submittedName>
</protein>
<keyword evidence="10" id="KW-0472">Membrane</keyword>
<dbReference type="FunFam" id="2.60.120.260:FF:000006">
    <property type="entry name" value="Proprotein convertase subtilisin/kexin type 5"/>
    <property type="match status" value="1"/>
</dbReference>